<dbReference type="KEGG" id="sawl:NGM29_16000"/>
<feature type="transmembrane region" description="Helical" evidence="1">
    <location>
        <begin position="25"/>
        <end position="44"/>
    </location>
</feature>
<keyword evidence="1" id="KW-0812">Transmembrane</keyword>
<reference evidence="2" key="1">
    <citation type="submission" date="2022-06" db="EMBL/GenBank/DDBJ databases">
        <title>Diverse halophilic archaea isolated from saline environments.</title>
        <authorList>
            <person name="Cui H.-L."/>
        </authorList>
    </citation>
    <scope>NUCLEOTIDE SEQUENCE</scope>
    <source>
        <strain evidence="2">WLHS1</strain>
    </source>
</reference>
<evidence type="ECO:0000313" key="2">
    <source>
        <dbReference type="EMBL" id="UTF53255.1"/>
    </source>
</evidence>
<accession>A0A9E7NAG4</accession>
<organism evidence="2 3">
    <name type="scientific">Natronosalvus rutilus</name>
    <dbReference type="NCBI Taxonomy" id="2953753"/>
    <lineage>
        <taxon>Archaea</taxon>
        <taxon>Methanobacteriati</taxon>
        <taxon>Methanobacteriota</taxon>
        <taxon>Stenosarchaea group</taxon>
        <taxon>Halobacteria</taxon>
        <taxon>Halobacteriales</taxon>
        <taxon>Natrialbaceae</taxon>
        <taxon>Natronosalvus</taxon>
    </lineage>
</organism>
<proteinExistence type="predicted"/>
<dbReference type="Proteomes" id="UP001056855">
    <property type="component" value="Chromosome"/>
</dbReference>
<dbReference type="GeneID" id="73291580"/>
<evidence type="ECO:0000313" key="3">
    <source>
        <dbReference type="Proteomes" id="UP001056855"/>
    </source>
</evidence>
<feature type="transmembrane region" description="Helical" evidence="1">
    <location>
        <begin position="50"/>
        <end position="69"/>
    </location>
</feature>
<dbReference type="RefSeq" id="WP_254157552.1">
    <property type="nucleotide sequence ID" value="NZ_CP100355.1"/>
</dbReference>
<protein>
    <submittedName>
        <fullName evidence="2">Uncharacterized protein</fullName>
    </submittedName>
</protein>
<gene>
    <name evidence="2" type="ORF">NGM29_16000</name>
</gene>
<evidence type="ECO:0000256" key="1">
    <source>
        <dbReference type="SAM" id="Phobius"/>
    </source>
</evidence>
<sequence>MARKIASGEIGEESFDAVPTGRRIAVMKLVPAVVLGVLIGGLVALSLSNIGGAAAGFVVATLLSAYYLYRKPLPSAVFGTGLYLTAGLLVLAPILFYVPTILAPDGSSGAEEAGTFIGSILGLFLWGFVFFLIALVVFTLGYFSNRRAKKKLSARASASRGSYDP</sequence>
<keyword evidence="1" id="KW-0472">Membrane</keyword>
<dbReference type="EMBL" id="CP100355">
    <property type="protein sequence ID" value="UTF53255.1"/>
    <property type="molecule type" value="Genomic_DNA"/>
</dbReference>
<keyword evidence="1" id="KW-1133">Transmembrane helix</keyword>
<keyword evidence="3" id="KW-1185">Reference proteome</keyword>
<feature type="transmembrane region" description="Helical" evidence="1">
    <location>
        <begin position="116"/>
        <end position="143"/>
    </location>
</feature>
<feature type="transmembrane region" description="Helical" evidence="1">
    <location>
        <begin position="76"/>
        <end position="96"/>
    </location>
</feature>
<name>A0A9E7NAG4_9EURY</name>
<dbReference type="AlphaFoldDB" id="A0A9E7NAG4"/>